<feature type="region of interest" description="Disordered" evidence="1">
    <location>
        <begin position="60"/>
        <end position="81"/>
    </location>
</feature>
<reference evidence="3" key="1">
    <citation type="submission" date="2015-03" db="EMBL/GenBank/DDBJ databases">
        <authorList>
            <consortium name="Pathogen Informatics"/>
        </authorList>
    </citation>
    <scope>NUCLEOTIDE SEQUENCE [LARGE SCALE GENOMIC DNA]</scope>
    <source>
        <strain evidence="3">N09902308</strain>
    </source>
</reference>
<comment type="caution">
    <text evidence="2">The sequence shown here is derived from an EMBL/GenBank/DDBJ whole genome shotgun (WGS) entry which is preliminary data.</text>
</comment>
<accession>A0A916L953</accession>
<dbReference type="Proteomes" id="UP000039021">
    <property type="component" value="Unassembled WGS sequence"/>
</dbReference>
<evidence type="ECO:0000313" key="2">
    <source>
        <dbReference type="EMBL" id="COX28726.1"/>
    </source>
</evidence>
<evidence type="ECO:0000256" key="1">
    <source>
        <dbReference type="SAM" id="MobiDB-lite"/>
    </source>
</evidence>
<dbReference type="AlphaFoldDB" id="A0A916L953"/>
<gene>
    <name evidence="2" type="ORF">ERS007739_01008</name>
</gene>
<evidence type="ECO:0000313" key="3">
    <source>
        <dbReference type="Proteomes" id="UP000039021"/>
    </source>
</evidence>
<dbReference type="EMBL" id="CSBK01000343">
    <property type="protein sequence ID" value="COX28726.1"/>
    <property type="molecule type" value="Genomic_DNA"/>
</dbReference>
<feature type="region of interest" description="Disordered" evidence="1">
    <location>
        <begin position="1"/>
        <end position="32"/>
    </location>
</feature>
<proteinExistence type="predicted"/>
<organism evidence="2 3">
    <name type="scientific">Mycobacterium tuberculosis</name>
    <dbReference type="NCBI Taxonomy" id="1773"/>
    <lineage>
        <taxon>Bacteria</taxon>
        <taxon>Bacillati</taxon>
        <taxon>Actinomycetota</taxon>
        <taxon>Actinomycetes</taxon>
        <taxon>Mycobacteriales</taxon>
        <taxon>Mycobacteriaceae</taxon>
        <taxon>Mycobacterium</taxon>
        <taxon>Mycobacterium tuberculosis complex</taxon>
    </lineage>
</organism>
<feature type="compositionally biased region" description="Low complexity" evidence="1">
    <location>
        <begin position="20"/>
        <end position="31"/>
    </location>
</feature>
<protein>
    <submittedName>
        <fullName evidence="2">Uncharacterized protein</fullName>
    </submittedName>
</protein>
<sequence>MEHSLNRNAMRVKGSHEMNSSSPTIPPRISTMRVVPAPNGSGLVQVTFVITVAQRGQACGSASTSKSCSGVMARSTVLRKR</sequence>
<name>A0A916L953_MYCTX</name>